<protein>
    <recommendedName>
        <fullName evidence="9">BZIP domain-containing protein</fullName>
    </recommendedName>
</protein>
<organism evidence="10 11">
    <name type="scientific">Exophiala dermatitidis</name>
    <name type="common">Black yeast-like fungus</name>
    <name type="synonym">Wangiella dermatitidis</name>
    <dbReference type="NCBI Taxonomy" id="5970"/>
    <lineage>
        <taxon>Eukaryota</taxon>
        <taxon>Fungi</taxon>
        <taxon>Dikarya</taxon>
        <taxon>Ascomycota</taxon>
        <taxon>Pezizomycotina</taxon>
        <taxon>Eurotiomycetes</taxon>
        <taxon>Chaetothyriomycetidae</taxon>
        <taxon>Chaetothyriales</taxon>
        <taxon>Herpotrichiellaceae</taxon>
        <taxon>Exophiala</taxon>
    </lineage>
</organism>
<evidence type="ECO:0000256" key="1">
    <source>
        <dbReference type="ARBA" id="ARBA00004123"/>
    </source>
</evidence>
<keyword evidence="7" id="KW-0175">Coiled coil</keyword>
<dbReference type="PANTHER" id="PTHR47416">
    <property type="entry name" value="BASIC-LEUCINE ZIPPER TRANSCRIPTION FACTOR F-RELATED"/>
    <property type="match status" value="1"/>
</dbReference>
<comment type="caution">
    <text evidence="10">The sequence shown here is derived from an EMBL/GenBank/DDBJ whole genome shotgun (WGS) entry which is preliminary data.</text>
</comment>
<feature type="region of interest" description="Disordered" evidence="8">
    <location>
        <begin position="164"/>
        <end position="197"/>
    </location>
</feature>
<dbReference type="Proteomes" id="UP001161757">
    <property type="component" value="Unassembled WGS sequence"/>
</dbReference>
<keyword evidence="5" id="KW-0804">Transcription</keyword>
<dbReference type="PROSITE" id="PS50217">
    <property type="entry name" value="BZIP"/>
    <property type="match status" value="1"/>
</dbReference>
<evidence type="ECO:0000256" key="5">
    <source>
        <dbReference type="ARBA" id="ARBA00023163"/>
    </source>
</evidence>
<dbReference type="SUPFAM" id="SSF57959">
    <property type="entry name" value="Leucine zipper domain"/>
    <property type="match status" value="1"/>
</dbReference>
<dbReference type="AlphaFoldDB" id="A0AAN6IWZ6"/>
<gene>
    <name evidence="10" type="ORF">HRR80_005684</name>
</gene>
<evidence type="ECO:0000256" key="7">
    <source>
        <dbReference type="SAM" id="Coils"/>
    </source>
</evidence>
<feature type="compositionally biased region" description="Low complexity" evidence="8">
    <location>
        <begin position="180"/>
        <end position="191"/>
    </location>
</feature>
<feature type="compositionally biased region" description="Polar residues" evidence="8">
    <location>
        <begin position="164"/>
        <end position="179"/>
    </location>
</feature>
<evidence type="ECO:0000256" key="6">
    <source>
        <dbReference type="ARBA" id="ARBA00023242"/>
    </source>
</evidence>
<evidence type="ECO:0000256" key="4">
    <source>
        <dbReference type="ARBA" id="ARBA00023125"/>
    </source>
</evidence>
<sequence>MAMHYSQQPYYLYGQPQWPDDVKPALTEDDASVLDERVLDSSTPADMAAAAPLEPRRSSIVTKVEDDYVSPHVWQERPLSVMPPNRHYSLSSVPLSSPHGQFLGQGNSATCGPDFVQTQPWALSARSENNTPTPFFGAVQGPFSQQAQCNPGQFNFANFQQQEPASAISMSPQSSQGGWASTTSSEAAESAHAVRHPRYRATSPVWVQRSDGVRKKNAKFEIPKDRNLGNIDSLIMQCTDEDQKKELKQQKRLLRNRQAALDSRQRKKTHTERLEQEKKLFAGQKAELEETIAHLESTLRAEREQWMHQRQQYEQYICQLQYDRDEAIRTKTLDTAELRRMNNALKETVKDLERQNTRGFSANGPEDLTGDFAGFRSLDIDDNWEDEFSLINTEDLKMEEPDDLQRQATPRPPTSSTQAAPSVHGTKLQDAKDDTGFSWNTFYLCLLAGAFIVSQAGSKTTSATSSAAVVTSHMPILSDDYRAEAGNVLNAVLASGPEAAHEVWPTRPAQPLDHSNYQSTMSRADLAQMTPPPSGNPLSNLHADLTTPSRQQRVAGAFSLSAASYNHIANADGAFDNEEETVAEPKPTRLQQLYAQMQAENDGMEKRSGISSKARERSVLLDRVPEQVLRDFRELIARVG</sequence>
<proteinExistence type="inferred from homology"/>
<accession>A0AAN6IWZ6</accession>
<dbReference type="PANTHER" id="PTHR47416:SF8">
    <property type="entry name" value="BASIC-LEUCINE ZIPPER TRANSCRIPTION FACTOR E-RELATED"/>
    <property type="match status" value="1"/>
</dbReference>
<dbReference type="Pfam" id="PF00170">
    <property type="entry name" value="bZIP_1"/>
    <property type="match status" value="1"/>
</dbReference>
<evidence type="ECO:0000256" key="3">
    <source>
        <dbReference type="ARBA" id="ARBA00023015"/>
    </source>
</evidence>
<dbReference type="InterPro" id="IPR004827">
    <property type="entry name" value="bZIP"/>
</dbReference>
<dbReference type="InterPro" id="IPR046347">
    <property type="entry name" value="bZIP_sf"/>
</dbReference>
<evidence type="ECO:0000256" key="2">
    <source>
        <dbReference type="ARBA" id="ARBA00007163"/>
    </source>
</evidence>
<evidence type="ECO:0000256" key="8">
    <source>
        <dbReference type="SAM" id="MobiDB-lite"/>
    </source>
</evidence>
<feature type="domain" description="BZIP" evidence="9">
    <location>
        <begin position="246"/>
        <end position="299"/>
    </location>
</feature>
<evidence type="ECO:0000313" key="10">
    <source>
        <dbReference type="EMBL" id="KAJ8990196.1"/>
    </source>
</evidence>
<name>A0AAN6IWZ6_EXODE</name>
<feature type="compositionally biased region" description="Basic and acidic residues" evidence="8">
    <location>
        <begin position="394"/>
        <end position="405"/>
    </location>
</feature>
<evidence type="ECO:0000313" key="11">
    <source>
        <dbReference type="Proteomes" id="UP001161757"/>
    </source>
</evidence>
<dbReference type="SMART" id="SM00338">
    <property type="entry name" value="BRLZ"/>
    <property type="match status" value="1"/>
</dbReference>
<comment type="similarity">
    <text evidence="2">Belongs to the bZIP family.</text>
</comment>
<evidence type="ECO:0000259" key="9">
    <source>
        <dbReference type="PROSITE" id="PS50217"/>
    </source>
</evidence>
<dbReference type="GO" id="GO:0003700">
    <property type="term" value="F:DNA-binding transcription factor activity"/>
    <property type="evidence" value="ECO:0007669"/>
    <property type="project" value="InterPro"/>
</dbReference>
<comment type="subcellular location">
    <subcellularLocation>
        <location evidence="1">Nucleus</location>
    </subcellularLocation>
</comment>
<dbReference type="CDD" id="cd14704">
    <property type="entry name" value="bZIP_HY5-like"/>
    <property type="match status" value="1"/>
</dbReference>
<keyword evidence="4" id="KW-0238">DNA-binding</keyword>
<feature type="coiled-coil region" evidence="7">
    <location>
        <begin position="244"/>
        <end position="305"/>
    </location>
</feature>
<dbReference type="GO" id="GO:0005634">
    <property type="term" value="C:nucleus"/>
    <property type="evidence" value="ECO:0007669"/>
    <property type="project" value="UniProtKB-SubCell"/>
</dbReference>
<keyword evidence="6" id="KW-0539">Nucleus</keyword>
<keyword evidence="3" id="KW-0805">Transcription regulation</keyword>
<dbReference type="Gene3D" id="1.20.5.170">
    <property type="match status" value="1"/>
</dbReference>
<feature type="region of interest" description="Disordered" evidence="8">
    <location>
        <begin position="394"/>
        <end position="428"/>
    </location>
</feature>
<reference evidence="10" key="1">
    <citation type="submission" date="2023-01" db="EMBL/GenBank/DDBJ databases">
        <title>Exophiala dermititidis isolated from Cystic Fibrosis Patient.</title>
        <authorList>
            <person name="Kurbessoian T."/>
            <person name="Crocker A."/>
            <person name="Murante D."/>
            <person name="Hogan D.A."/>
            <person name="Stajich J.E."/>
        </authorList>
    </citation>
    <scope>NUCLEOTIDE SEQUENCE</scope>
    <source>
        <strain evidence="10">Ex8</strain>
    </source>
</reference>
<dbReference type="GO" id="GO:0003677">
    <property type="term" value="F:DNA binding"/>
    <property type="evidence" value="ECO:0007669"/>
    <property type="project" value="UniProtKB-KW"/>
</dbReference>
<dbReference type="EMBL" id="JAJGCB010000011">
    <property type="protein sequence ID" value="KAJ8990196.1"/>
    <property type="molecule type" value="Genomic_DNA"/>
</dbReference>